<dbReference type="InterPro" id="IPR006845">
    <property type="entry name" value="Pex_N"/>
</dbReference>
<keyword evidence="8" id="KW-0812">Transmembrane</keyword>
<dbReference type="PANTHER" id="PTHR23350">
    <property type="entry name" value="PEROXISOME ASSEMBLY PROTEIN 10"/>
    <property type="match status" value="1"/>
</dbReference>
<evidence type="ECO:0000313" key="19">
    <source>
        <dbReference type="Proteomes" id="UP001177023"/>
    </source>
</evidence>
<proteinExistence type="inferred from homology"/>
<keyword evidence="7" id="KW-0808">Transferase</keyword>
<keyword evidence="11" id="KW-0833">Ubl conjugation pathway</keyword>
<dbReference type="PANTHER" id="PTHR23350:SF0">
    <property type="entry name" value="PEROXISOME BIOGENESIS FACTOR 10"/>
    <property type="match status" value="1"/>
</dbReference>
<evidence type="ECO:0000256" key="13">
    <source>
        <dbReference type="ARBA" id="ARBA00022927"/>
    </source>
</evidence>
<keyword evidence="13" id="KW-0653">Protein transport</keyword>
<feature type="non-terminal residue" evidence="18">
    <location>
        <position position="1"/>
    </location>
</feature>
<evidence type="ECO:0000256" key="2">
    <source>
        <dbReference type="ARBA" id="ARBA00004585"/>
    </source>
</evidence>
<feature type="domain" description="Pex N-terminal" evidence="17">
    <location>
        <begin position="52"/>
        <end position="203"/>
    </location>
</feature>
<comment type="subcellular location">
    <subcellularLocation>
        <location evidence="2">Peroxisome membrane</location>
        <topology evidence="2">Multi-pass membrane protein</topology>
    </subcellularLocation>
</comment>
<evidence type="ECO:0000256" key="3">
    <source>
        <dbReference type="ARBA" id="ARBA00004906"/>
    </source>
</evidence>
<comment type="pathway">
    <text evidence="3">Protein modification; protein ubiquitination.</text>
</comment>
<protein>
    <recommendedName>
        <fullName evidence="5">RING-type E3 ubiquitin transferase</fullName>
        <ecNumber evidence="5">2.3.2.27</ecNumber>
    </recommendedName>
</protein>
<evidence type="ECO:0000256" key="16">
    <source>
        <dbReference type="ARBA" id="ARBA00023140"/>
    </source>
</evidence>
<comment type="catalytic activity">
    <reaction evidence="1">
        <text>S-ubiquitinyl-[E2 ubiquitin-conjugating enzyme]-L-cysteine + [acceptor protein]-L-lysine = [E2 ubiquitin-conjugating enzyme]-L-cysteine + N(6)-ubiquitinyl-[acceptor protein]-L-lysine.</text>
        <dbReference type="EC" id="2.3.2.27"/>
    </reaction>
</comment>
<organism evidence="18 19">
    <name type="scientific">Mesorhabditis spiculigera</name>
    <dbReference type="NCBI Taxonomy" id="96644"/>
    <lineage>
        <taxon>Eukaryota</taxon>
        <taxon>Metazoa</taxon>
        <taxon>Ecdysozoa</taxon>
        <taxon>Nematoda</taxon>
        <taxon>Chromadorea</taxon>
        <taxon>Rhabditida</taxon>
        <taxon>Rhabditina</taxon>
        <taxon>Rhabditomorpha</taxon>
        <taxon>Rhabditoidea</taxon>
        <taxon>Rhabditidae</taxon>
        <taxon>Mesorhabditinae</taxon>
        <taxon>Mesorhabditis</taxon>
    </lineage>
</organism>
<evidence type="ECO:0000256" key="8">
    <source>
        <dbReference type="ARBA" id="ARBA00022692"/>
    </source>
</evidence>
<keyword evidence="16" id="KW-0576">Peroxisome</keyword>
<dbReference type="EMBL" id="CATQJA010002655">
    <property type="protein sequence ID" value="CAJ0579006.1"/>
    <property type="molecule type" value="Genomic_DNA"/>
</dbReference>
<evidence type="ECO:0000256" key="12">
    <source>
        <dbReference type="ARBA" id="ARBA00022833"/>
    </source>
</evidence>
<comment type="similarity">
    <text evidence="4">Belongs to the pex2/pex10/pex12 family.</text>
</comment>
<evidence type="ECO:0000256" key="10">
    <source>
        <dbReference type="ARBA" id="ARBA00022771"/>
    </source>
</evidence>
<keyword evidence="9" id="KW-0479">Metal-binding</keyword>
<evidence type="ECO:0000256" key="5">
    <source>
        <dbReference type="ARBA" id="ARBA00012483"/>
    </source>
</evidence>
<evidence type="ECO:0000256" key="6">
    <source>
        <dbReference type="ARBA" id="ARBA00022448"/>
    </source>
</evidence>
<dbReference type="GO" id="GO:0061630">
    <property type="term" value="F:ubiquitin protein ligase activity"/>
    <property type="evidence" value="ECO:0007669"/>
    <property type="project" value="UniProtKB-EC"/>
</dbReference>
<gene>
    <name evidence="18" type="ORF">MSPICULIGERA_LOCUS17242</name>
</gene>
<keyword evidence="14" id="KW-1133">Transmembrane helix</keyword>
<evidence type="ECO:0000256" key="1">
    <source>
        <dbReference type="ARBA" id="ARBA00000900"/>
    </source>
</evidence>
<keyword evidence="12" id="KW-0862">Zinc</keyword>
<dbReference type="Proteomes" id="UP001177023">
    <property type="component" value="Unassembled WGS sequence"/>
</dbReference>
<dbReference type="GO" id="GO:0016558">
    <property type="term" value="P:protein import into peroxisome matrix"/>
    <property type="evidence" value="ECO:0007669"/>
    <property type="project" value="InterPro"/>
</dbReference>
<evidence type="ECO:0000256" key="7">
    <source>
        <dbReference type="ARBA" id="ARBA00022679"/>
    </source>
</evidence>
<accession>A0AA36D1I9</accession>
<evidence type="ECO:0000256" key="15">
    <source>
        <dbReference type="ARBA" id="ARBA00023136"/>
    </source>
</evidence>
<comment type="caution">
    <text evidence="18">The sequence shown here is derived from an EMBL/GenBank/DDBJ whole genome shotgun (WGS) entry which is preliminary data.</text>
</comment>
<evidence type="ECO:0000256" key="14">
    <source>
        <dbReference type="ARBA" id="ARBA00022989"/>
    </source>
</evidence>
<dbReference type="EC" id="2.3.2.27" evidence="5"/>
<sequence length="265" mass="30585">MSGQRYVAEKWEIIRAQGRDEEEIRRLSSDIEKVILLFRRNLGNLAALPDHLATFLYYLQTVLADVQTVGDEYLHLIQSDSDLKYIPSPGSKLIFMISHVLIPLCWSYYQQFIRSASRPVSTFRTVLRGAGHAYSQLASTLDRTHLAIFYIFGAYYTLSRRWAGIRFLSTSPQTDTQILKLYRIFGFVTLAQCLSTFVYKTYHMIPEKPAIKVVDIKTPEVEDSKLQLLVDTYFVGIVCRKPVQWTLQNAQHVECPMNPVKLCLY</sequence>
<dbReference type="Pfam" id="PF04757">
    <property type="entry name" value="Pex2_Pex12"/>
    <property type="match status" value="1"/>
</dbReference>
<dbReference type="GO" id="GO:0008270">
    <property type="term" value="F:zinc ion binding"/>
    <property type="evidence" value="ECO:0007669"/>
    <property type="project" value="UniProtKB-KW"/>
</dbReference>
<evidence type="ECO:0000256" key="4">
    <source>
        <dbReference type="ARBA" id="ARBA00008704"/>
    </source>
</evidence>
<dbReference type="InterPro" id="IPR025654">
    <property type="entry name" value="PEX2/10"/>
</dbReference>
<evidence type="ECO:0000259" key="17">
    <source>
        <dbReference type="Pfam" id="PF04757"/>
    </source>
</evidence>
<name>A0AA36D1I9_9BILA</name>
<evidence type="ECO:0000256" key="9">
    <source>
        <dbReference type="ARBA" id="ARBA00022723"/>
    </source>
</evidence>
<keyword evidence="6" id="KW-0813">Transport</keyword>
<keyword evidence="19" id="KW-1185">Reference proteome</keyword>
<dbReference type="AlphaFoldDB" id="A0AA36D1I9"/>
<evidence type="ECO:0000256" key="11">
    <source>
        <dbReference type="ARBA" id="ARBA00022786"/>
    </source>
</evidence>
<evidence type="ECO:0000313" key="18">
    <source>
        <dbReference type="EMBL" id="CAJ0579006.1"/>
    </source>
</evidence>
<keyword evidence="10" id="KW-0863">Zinc-finger</keyword>
<reference evidence="18" key="1">
    <citation type="submission" date="2023-06" db="EMBL/GenBank/DDBJ databases">
        <authorList>
            <person name="Delattre M."/>
        </authorList>
    </citation>
    <scope>NUCLEOTIDE SEQUENCE</scope>
    <source>
        <strain evidence="18">AF72</strain>
    </source>
</reference>
<dbReference type="GO" id="GO:0005778">
    <property type="term" value="C:peroxisomal membrane"/>
    <property type="evidence" value="ECO:0007669"/>
    <property type="project" value="UniProtKB-SubCell"/>
</dbReference>
<keyword evidence="15" id="KW-0472">Membrane</keyword>